<protein>
    <submittedName>
        <fullName evidence="3">Unannotated protein</fullName>
    </submittedName>
</protein>
<accession>A0A6J6IBM6</accession>
<dbReference type="EMBL" id="CAEZVG010000029">
    <property type="protein sequence ID" value="CAB4623280.1"/>
    <property type="molecule type" value="Genomic_DNA"/>
</dbReference>
<sequence length="40" mass="4483">MNTGLIITVIYAVVVLAIVARIDRPRKNRQRLTGRGGDFE</sequence>
<evidence type="ECO:0000313" key="2">
    <source>
        <dbReference type="EMBL" id="CAB4541972.1"/>
    </source>
</evidence>
<keyword evidence="1" id="KW-0472">Membrane</keyword>
<reference evidence="3" key="1">
    <citation type="submission" date="2020-05" db="EMBL/GenBank/DDBJ databases">
        <authorList>
            <person name="Chiriac C."/>
            <person name="Salcher M."/>
            <person name="Ghai R."/>
            <person name="Kavagutti S V."/>
        </authorList>
    </citation>
    <scope>NUCLEOTIDE SEQUENCE</scope>
</reference>
<evidence type="ECO:0000256" key="1">
    <source>
        <dbReference type="SAM" id="Phobius"/>
    </source>
</evidence>
<gene>
    <name evidence="2" type="ORF">UFOPK1440_00524</name>
    <name evidence="3" type="ORF">UFOPK1946_00662</name>
</gene>
<evidence type="ECO:0000313" key="3">
    <source>
        <dbReference type="EMBL" id="CAB4623280.1"/>
    </source>
</evidence>
<dbReference type="AlphaFoldDB" id="A0A6J6IBM6"/>
<organism evidence="3">
    <name type="scientific">freshwater metagenome</name>
    <dbReference type="NCBI Taxonomy" id="449393"/>
    <lineage>
        <taxon>unclassified sequences</taxon>
        <taxon>metagenomes</taxon>
        <taxon>ecological metagenomes</taxon>
    </lineage>
</organism>
<keyword evidence="1" id="KW-0812">Transmembrane</keyword>
<feature type="transmembrane region" description="Helical" evidence="1">
    <location>
        <begin position="6"/>
        <end position="22"/>
    </location>
</feature>
<keyword evidence="1" id="KW-1133">Transmembrane helix</keyword>
<proteinExistence type="predicted"/>
<dbReference type="EMBL" id="CAEZSP010000018">
    <property type="protein sequence ID" value="CAB4541972.1"/>
    <property type="molecule type" value="Genomic_DNA"/>
</dbReference>
<name>A0A6J6IBM6_9ZZZZ</name>